<protein>
    <submittedName>
        <fullName evidence="1">Uncharacterized protein</fullName>
    </submittedName>
</protein>
<dbReference type="STRING" id="321146.A0A139GV55"/>
<dbReference type="OrthoDB" id="3650126at2759"/>
<dbReference type="AlphaFoldDB" id="A0A139GV55"/>
<evidence type="ECO:0000313" key="2">
    <source>
        <dbReference type="Proteomes" id="UP000070133"/>
    </source>
</evidence>
<comment type="caution">
    <text evidence="1">The sequence shown here is derived from an EMBL/GenBank/DDBJ whole genome shotgun (WGS) entry which is preliminary data.</text>
</comment>
<reference evidence="1 2" key="1">
    <citation type="submission" date="2015-07" db="EMBL/GenBank/DDBJ databases">
        <title>Comparative genomics of the Sigatoka disease complex on banana suggests a link between parallel evolutionary changes in Pseudocercospora fijiensis and Pseudocercospora eumusae and increased virulence on the banana host.</title>
        <authorList>
            <person name="Chang T.-C."/>
            <person name="Salvucci A."/>
            <person name="Crous P.W."/>
            <person name="Stergiopoulos I."/>
        </authorList>
    </citation>
    <scope>NUCLEOTIDE SEQUENCE [LARGE SCALE GENOMIC DNA]</scope>
    <source>
        <strain evidence="1 2">CBS 114824</strain>
    </source>
</reference>
<proteinExistence type="predicted"/>
<gene>
    <name evidence="1" type="ORF">AC578_10519</name>
</gene>
<sequence>MPSSRSSIDLPGQPDTFQKPQIQIQEDWPGLWQESSIWSWPEVETDPSLQIPPTPMPTSACGVQNTLSSWTGDHDPMLLEPSILSPFQSVNSDPGSPCSGSSIDQWTPADLTITAFDEIDLSPAITPFQPSIYAPSQFDYHSSLPEPAYEAPQTHNTEILTTLHQQNLLLIDLATPSSRSSRK</sequence>
<name>A0A139GV55_9PEZI</name>
<dbReference type="Proteomes" id="UP000070133">
    <property type="component" value="Unassembled WGS sequence"/>
</dbReference>
<keyword evidence="2" id="KW-1185">Reference proteome</keyword>
<dbReference type="EMBL" id="LFZN01000327">
    <property type="protein sequence ID" value="KXS94084.1"/>
    <property type="molecule type" value="Genomic_DNA"/>
</dbReference>
<accession>A0A139GV55</accession>
<evidence type="ECO:0000313" key="1">
    <source>
        <dbReference type="EMBL" id="KXS94084.1"/>
    </source>
</evidence>
<organism evidence="1 2">
    <name type="scientific">Pseudocercospora eumusae</name>
    <dbReference type="NCBI Taxonomy" id="321146"/>
    <lineage>
        <taxon>Eukaryota</taxon>
        <taxon>Fungi</taxon>
        <taxon>Dikarya</taxon>
        <taxon>Ascomycota</taxon>
        <taxon>Pezizomycotina</taxon>
        <taxon>Dothideomycetes</taxon>
        <taxon>Dothideomycetidae</taxon>
        <taxon>Mycosphaerellales</taxon>
        <taxon>Mycosphaerellaceae</taxon>
        <taxon>Pseudocercospora</taxon>
    </lineage>
</organism>